<dbReference type="Gene3D" id="1.10.287.110">
    <property type="entry name" value="DnaJ domain"/>
    <property type="match status" value="1"/>
</dbReference>
<dbReference type="GO" id="GO:0072318">
    <property type="term" value="P:clathrin coat disassembly"/>
    <property type="evidence" value="ECO:0007669"/>
    <property type="project" value="TreeGrafter"/>
</dbReference>
<feature type="compositionally biased region" description="Basic and acidic residues" evidence="1">
    <location>
        <begin position="338"/>
        <end position="359"/>
    </location>
</feature>
<sequence length="502" mass="56574">MDESWRMRMGMPSLPRRRSTEDASSKQFIFSRGGGGGGGEEAETLDPEDFADVFGGPPRSVLMRKFSGGDFFKNNGEFYGEVFRPPEFVAPADKDGRSLPAFRIPSRCGGGGGGGGFYGDIFGSEDDLDRKSRERSRPNSKAKSKSKSNSSSVLSSEDLSPLHRPVIGDDVALSSFVSKLRPINIPSRWNSSIMPKEYSKKQGKPKFPSNSSSYTEQEFMENEYHENFRSFYNGFPKRVSSPETISLEPSSYRSVKVSVDDLELMNSPASVVSSLHQDREAESGFQDHVLPKEEEGQEEDEVMSSYVIEINFDHREGTSEAISIDEAIAWAKEKFQTHSEKDLSMRPHDNDQNVEREGRTNASELSDQPIDEHGMIQSTKEEEQRNWTAEEEKLQPEKDVEVELLDECIRVWSAGKETNIKLLLSELHQVLWPNSGWYAIPLTSLTESTLVKKAYQKARLCLHPDKLQQRGATIRQKYIAEKAFSILQDAWAAYVSQDIFLD</sequence>
<feature type="compositionally biased region" description="Basic and acidic residues" evidence="1">
    <location>
        <begin position="128"/>
        <end position="137"/>
    </location>
</feature>
<feature type="region of interest" description="Disordered" evidence="1">
    <location>
        <begin position="119"/>
        <end position="159"/>
    </location>
</feature>
<dbReference type="GO" id="GO:0005737">
    <property type="term" value="C:cytoplasm"/>
    <property type="evidence" value="ECO:0007669"/>
    <property type="project" value="TreeGrafter"/>
</dbReference>
<dbReference type="PANTHER" id="PTHR23172:SF69">
    <property type="entry name" value="CHAPERONE DNAJ-DOMAIN SUPERFAMILY PROTEIN"/>
    <property type="match status" value="1"/>
</dbReference>
<dbReference type="SUPFAM" id="SSF46565">
    <property type="entry name" value="Chaperone J-domain"/>
    <property type="match status" value="1"/>
</dbReference>
<dbReference type="GO" id="GO:0030276">
    <property type="term" value="F:clathrin binding"/>
    <property type="evidence" value="ECO:0007669"/>
    <property type="project" value="TreeGrafter"/>
</dbReference>
<dbReference type="AlphaFoldDB" id="A0AAN7IWF0"/>
<evidence type="ECO:0000256" key="1">
    <source>
        <dbReference type="SAM" id="MobiDB-lite"/>
    </source>
</evidence>
<evidence type="ECO:0000313" key="2">
    <source>
        <dbReference type="EMBL" id="KAK4589107.1"/>
    </source>
</evidence>
<dbReference type="PANTHER" id="PTHR23172">
    <property type="entry name" value="AUXILIN/CYCLIN G-ASSOCIATED KINASE-RELATED"/>
    <property type="match status" value="1"/>
</dbReference>
<name>A0AAN7IWF0_QUERU</name>
<accession>A0AAN7IWF0</accession>
<dbReference type="GO" id="GO:0031982">
    <property type="term" value="C:vesicle"/>
    <property type="evidence" value="ECO:0007669"/>
    <property type="project" value="TreeGrafter"/>
</dbReference>
<comment type="caution">
    <text evidence="2">The sequence shown here is derived from an EMBL/GenBank/DDBJ whole genome shotgun (WGS) entry which is preliminary data.</text>
</comment>
<evidence type="ECO:0000313" key="3">
    <source>
        <dbReference type="Proteomes" id="UP001324115"/>
    </source>
</evidence>
<dbReference type="GO" id="GO:0072583">
    <property type="term" value="P:clathrin-dependent endocytosis"/>
    <property type="evidence" value="ECO:0007669"/>
    <property type="project" value="TreeGrafter"/>
</dbReference>
<feature type="region of interest" description="Disordered" evidence="1">
    <location>
        <begin position="1"/>
        <end position="44"/>
    </location>
</feature>
<dbReference type="InterPro" id="IPR036869">
    <property type="entry name" value="J_dom_sf"/>
</dbReference>
<dbReference type="FunFam" id="1.10.287.110:FF:000043">
    <property type="entry name" value="J-domain protein required for chloroplast accumulation response 1"/>
    <property type="match status" value="1"/>
</dbReference>
<gene>
    <name evidence="2" type="ORF">RGQ29_019915</name>
</gene>
<feature type="region of interest" description="Disordered" evidence="1">
    <location>
        <begin position="338"/>
        <end position="367"/>
    </location>
</feature>
<dbReference type="EMBL" id="JAXUIC010000005">
    <property type="protein sequence ID" value="KAK4589107.1"/>
    <property type="molecule type" value="Genomic_DNA"/>
</dbReference>
<keyword evidence="3" id="KW-1185">Reference proteome</keyword>
<organism evidence="2 3">
    <name type="scientific">Quercus rubra</name>
    <name type="common">Northern red oak</name>
    <name type="synonym">Quercus borealis</name>
    <dbReference type="NCBI Taxonomy" id="3512"/>
    <lineage>
        <taxon>Eukaryota</taxon>
        <taxon>Viridiplantae</taxon>
        <taxon>Streptophyta</taxon>
        <taxon>Embryophyta</taxon>
        <taxon>Tracheophyta</taxon>
        <taxon>Spermatophyta</taxon>
        <taxon>Magnoliopsida</taxon>
        <taxon>eudicotyledons</taxon>
        <taxon>Gunneridae</taxon>
        <taxon>Pentapetalae</taxon>
        <taxon>rosids</taxon>
        <taxon>fabids</taxon>
        <taxon>Fagales</taxon>
        <taxon>Fagaceae</taxon>
        <taxon>Quercus</taxon>
    </lineage>
</organism>
<protein>
    <submittedName>
        <fullName evidence="2">Uncharacterized protein</fullName>
    </submittedName>
</protein>
<feature type="compositionally biased region" description="Low complexity" evidence="1">
    <location>
        <begin position="147"/>
        <end position="156"/>
    </location>
</feature>
<dbReference type="Proteomes" id="UP001324115">
    <property type="component" value="Unassembled WGS sequence"/>
</dbReference>
<proteinExistence type="predicted"/>
<reference evidence="2 3" key="1">
    <citation type="journal article" date="2023" name="G3 (Bethesda)">
        <title>A haplotype-resolved chromosome-scale genome for Quercus rubra L. provides insights into the genetics of adaptive traits for red oak species.</title>
        <authorList>
            <person name="Kapoor B."/>
            <person name="Jenkins J."/>
            <person name="Schmutz J."/>
            <person name="Zhebentyayeva T."/>
            <person name="Kuelheim C."/>
            <person name="Coggeshall M."/>
            <person name="Heim C."/>
            <person name="Lasky J.R."/>
            <person name="Leites L."/>
            <person name="Islam-Faridi N."/>
            <person name="Romero-Severson J."/>
            <person name="DeLeo V.L."/>
            <person name="Lucas S.M."/>
            <person name="Lazic D."/>
            <person name="Gailing O."/>
            <person name="Carlson J."/>
            <person name="Staton M."/>
        </authorList>
    </citation>
    <scope>NUCLEOTIDE SEQUENCE [LARGE SCALE GENOMIC DNA]</scope>
    <source>
        <strain evidence="2">Pseudo-F2</strain>
    </source>
</reference>